<dbReference type="PANTHER" id="PTHR47628:SF1">
    <property type="entry name" value="ALIPHATIC AMIDASE EXPRESSION-REGULATING PROTEIN"/>
    <property type="match status" value="1"/>
</dbReference>
<accession>A0A8I1JM85</accession>
<sequence>MMSRQDRQLKVGLLFAETGVTAAIERSQRCGALLAVEQVNREGGVLGEPVLTLVGDPGGDPDRYRNLCDDYVRNHGVRLMLGCYMSHTRKAVMPVIERADGLLFYPTPYEGFEYSPNIIYGGPAPNQNSAPLAAYLTRHYGARVAFVGSDYIYPRESNHVMRHLYKQHGGEVVEEAYMPLYPSADDLALVVERVVRSAPDVVFSTVVGTGTASFYQAMAQRYGNGPRPPIASLTTSEAEIAEMGAEAARGNIVVAPYFTSVESPQSNAFVSQCRAFFPADVRITAWAEAAYCQMRMLCQAVNATGSLEVEVIRNHLYHASMDSPQGRVQVEQQNNHSHLFSRIGEIDARGQICIKWQSPTTIRPDPYVVVHNLDDWTLSMMGGGPS</sequence>
<dbReference type="PRINTS" id="PR00337">
    <property type="entry name" value="LEUILEVALBP"/>
</dbReference>
<dbReference type="InterPro" id="IPR000709">
    <property type="entry name" value="Leu_Ile_Val-bd"/>
</dbReference>
<gene>
    <name evidence="1" type="ORF">JEU22_22325</name>
</gene>
<name>A0A8I1JM85_PSEPU</name>
<comment type="caution">
    <text evidence="1">The sequence shown here is derived from an EMBL/GenBank/DDBJ whole genome shotgun (WGS) entry which is preliminary data.</text>
</comment>
<proteinExistence type="predicted"/>
<dbReference type="Proteomes" id="UP000637061">
    <property type="component" value="Unassembled WGS sequence"/>
</dbReference>
<evidence type="ECO:0000313" key="1">
    <source>
        <dbReference type="EMBL" id="MBI6886644.1"/>
    </source>
</evidence>
<dbReference type="InterPro" id="IPR028082">
    <property type="entry name" value="Peripla_BP_I"/>
</dbReference>
<dbReference type="AlphaFoldDB" id="A0A8I1JM85"/>
<reference evidence="1" key="1">
    <citation type="submission" date="2020-12" db="EMBL/GenBank/DDBJ databases">
        <title>Enhanced detection system for hospital associated transmission using whole genome sequencing surveillance.</title>
        <authorList>
            <person name="Harrison L.H."/>
            <person name="Van Tyne D."/>
            <person name="Marsh J.W."/>
            <person name="Griffith M.P."/>
            <person name="Snyder D.J."/>
            <person name="Cooper V.S."/>
            <person name="Mustapha M."/>
        </authorList>
    </citation>
    <scope>NUCLEOTIDE SEQUENCE</scope>
    <source>
        <strain evidence="1">PSB00042</strain>
    </source>
</reference>
<dbReference type="GO" id="GO:0006865">
    <property type="term" value="P:amino acid transport"/>
    <property type="evidence" value="ECO:0007669"/>
    <property type="project" value="InterPro"/>
</dbReference>
<dbReference type="SUPFAM" id="SSF53822">
    <property type="entry name" value="Periplasmic binding protein-like I"/>
    <property type="match status" value="1"/>
</dbReference>
<dbReference type="EMBL" id="JAEHTE010000035">
    <property type="protein sequence ID" value="MBI6886644.1"/>
    <property type="molecule type" value="Genomic_DNA"/>
</dbReference>
<dbReference type="GO" id="GO:0033218">
    <property type="term" value="F:amide binding"/>
    <property type="evidence" value="ECO:0007669"/>
    <property type="project" value="InterPro"/>
</dbReference>
<dbReference type="CDD" id="cd06357">
    <property type="entry name" value="PBP1_AmiC"/>
    <property type="match status" value="1"/>
</dbReference>
<protein>
    <submittedName>
        <fullName evidence="1">Transporter substrate-binding domain-containing protein</fullName>
    </submittedName>
</protein>
<dbReference type="Gene3D" id="3.40.50.2300">
    <property type="match status" value="2"/>
</dbReference>
<dbReference type="PANTHER" id="PTHR47628">
    <property type="match status" value="1"/>
</dbReference>
<dbReference type="InterPro" id="IPR039570">
    <property type="entry name" value="AmiC_PBP1"/>
</dbReference>
<dbReference type="Pfam" id="PF13433">
    <property type="entry name" value="Peripla_BP_5"/>
    <property type="match status" value="1"/>
</dbReference>
<organism evidence="1 2">
    <name type="scientific">Pseudomonas putida</name>
    <name type="common">Arthrobacter siderocapsulatus</name>
    <dbReference type="NCBI Taxonomy" id="303"/>
    <lineage>
        <taxon>Bacteria</taxon>
        <taxon>Pseudomonadati</taxon>
        <taxon>Pseudomonadota</taxon>
        <taxon>Gammaproteobacteria</taxon>
        <taxon>Pseudomonadales</taxon>
        <taxon>Pseudomonadaceae</taxon>
        <taxon>Pseudomonas</taxon>
    </lineage>
</organism>
<evidence type="ECO:0000313" key="2">
    <source>
        <dbReference type="Proteomes" id="UP000637061"/>
    </source>
</evidence>